<dbReference type="Proteomes" id="UP000799421">
    <property type="component" value="Unassembled WGS sequence"/>
</dbReference>
<dbReference type="EMBL" id="MU005993">
    <property type="protein sequence ID" value="KAF2859414.1"/>
    <property type="molecule type" value="Genomic_DNA"/>
</dbReference>
<dbReference type="PANTHER" id="PTHR35020:SF4">
    <property type="entry name" value="N-ACETYLGLUCOSAMINE-INDUCED PROTEIN 1"/>
    <property type="match status" value="1"/>
</dbReference>
<dbReference type="PANTHER" id="PTHR35020">
    <property type="entry name" value="N-ACETYLGLUCOSAMINE-INDUCED PROTEIN 1"/>
    <property type="match status" value="1"/>
</dbReference>
<proteinExistence type="predicted"/>
<dbReference type="OrthoDB" id="10053431at2759"/>
<dbReference type="AlphaFoldDB" id="A0A6A7BW29"/>
<reference evidence="2" key="1">
    <citation type="journal article" date="2020" name="Stud. Mycol.">
        <title>101 Dothideomycetes genomes: a test case for predicting lifestyles and emergence of pathogens.</title>
        <authorList>
            <person name="Haridas S."/>
            <person name="Albert R."/>
            <person name="Binder M."/>
            <person name="Bloem J."/>
            <person name="Labutti K."/>
            <person name="Salamov A."/>
            <person name="Andreopoulos B."/>
            <person name="Baker S."/>
            <person name="Barry K."/>
            <person name="Bills G."/>
            <person name="Bluhm B."/>
            <person name="Cannon C."/>
            <person name="Castanera R."/>
            <person name="Culley D."/>
            <person name="Daum C."/>
            <person name="Ezra D."/>
            <person name="Gonzalez J."/>
            <person name="Henrissat B."/>
            <person name="Kuo A."/>
            <person name="Liang C."/>
            <person name="Lipzen A."/>
            <person name="Lutzoni F."/>
            <person name="Magnuson J."/>
            <person name="Mondo S."/>
            <person name="Nolan M."/>
            <person name="Ohm R."/>
            <person name="Pangilinan J."/>
            <person name="Park H.-J."/>
            <person name="Ramirez L."/>
            <person name="Alfaro M."/>
            <person name="Sun H."/>
            <person name="Tritt A."/>
            <person name="Yoshinaga Y."/>
            <person name="Zwiers L.-H."/>
            <person name="Turgeon B."/>
            <person name="Goodwin S."/>
            <person name="Spatafora J."/>
            <person name="Crous P."/>
            <person name="Grigoriev I."/>
        </authorList>
    </citation>
    <scope>NUCLEOTIDE SEQUENCE</scope>
    <source>
        <strain evidence="2">CBS 480.64</strain>
    </source>
</reference>
<dbReference type="GO" id="GO:0005737">
    <property type="term" value="C:cytoplasm"/>
    <property type="evidence" value="ECO:0007669"/>
    <property type="project" value="TreeGrafter"/>
</dbReference>
<organism evidence="2 3">
    <name type="scientific">Piedraia hortae CBS 480.64</name>
    <dbReference type="NCBI Taxonomy" id="1314780"/>
    <lineage>
        <taxon>Eukaryota</taxon>
        <taxon>Fungi</taxon>
        <taxon>Dikarya</taxon>
        <taxon>Ascomycota</taxon>
        <taxon>Pezizomycotina</taxon>
        <taxon>Dothideomycetes</taxon>
        <taxon>Dothideomycetidae</taxon>
        <taxon>Capnodiales</taxon>
        <taxon>Piedraiaceae</taxon>
        <taxon>Piedraia</taxon>
    </lineage>
</organism>
<evidence type="ECO:0000256" key="1">
    <source>
        <dbReference type="SAM" id="MobiDB-lite"/>
    </source>
</evidence>
<keyword evidence="3" id="KW-1185">Reference proteome</keyword>
<gene>
    <name evidence="2" type="ORF">K470DRAFT_99401</name>
</gene>
<evidence type="ECO:0008006" key="4">
    <source>
        <dbReference type="Google" id="ProtNLM"/>
    </source>
</evidence>
<feature type="region of interest" description="Disordered" evidence="1">
    <location>
        <begin position="1"/>
        <end position="37"/>
    </location>
</feature>
<sequence>MPSNDLSHNPSQEHINEPNEHPSTPPNKHTQFWNTNLPPTLQTPTCPPYLLYALSNPKDLAILSTPESSFPLLDWPTILAIVETNSLEKFIRTPLSLLKYRAYCHEITNTHGSVMNYMLRERLNWTEPVTPRGGLFEDSRDCKVLRNDWPYAVQEGVVHLVVWTKFPLEEEEGGQGRLKPEVKEKVEGFVKETFGSEGVVWFKNWAALKSVHAIEHFHVLLLRPDEGFVRRVTGEEGGGR</sequence>
<evidence type="ECO:0000313" key="3">
    <source>
        <dbReference type="Proteomes" id="UP000799421"/>
    </source>
</evidence>
<name>A0A6A7BW29_9PEZI</name>
<dbReference type="InterPro" id="IPR022036">
    <property type="entry name" value="DUF3605"/>
</dbReference>
<accession>A0A6A7BW29</accession>
<protein>
    <recommendedName>
        <fullName evidence="4">N-acetylglucosamine-induced protein 1</fullName>
    </recommendedName>
</protein>
<evidence type="ECO:0000313" key="2">
    <source>
        <dbReference type="EMBL" id="KAF2859414.1"/>
    </source>
</evidence>
<dbReference type="Pfam" id="PF12239">
    <property type="entry name" value="DUF3605"/>
    <property type="match status" value="1"/>
</dbReference>
<dbReference type="GO" id="GO:0006044">
    <property type="term" value="P:N-acetylglucosamine metabolic process"/>
    <property type="evidence" value="ECO:0007669"/>
    <property type="project" value="TreeGrafter"/>
</dbReference>
<feature type="compositionally biased region" description="Polar residues" evidence="1">
    <location>
        <begin position="1"/>
        <end position="13"/>
    </location>
</feature>